<accession>A0A6C0J1N4</accession>
<organism evidence="1">
    <name type="scientific">viral metagenome</name>
    <dbReference type="NCBI Taxonomy" id="1070528"/>
    <lineage>
        <taxon>unclassified sequences</taxon>
        <taxon>metagenomes</taxon>
        <taxon>organismal metagenomes</taxon>
    </lineage>
</organism>
<dbReference type="EMBL" id="MN740310">
    <property type="protein sequence ID" value="QHT99561.1"/>
    <property type="molecule type" value="Genomic_DNA"/>
</dbReference>
<dbReference type="AlphaFoldDB" id="A0A6C0J1N4"/>
<protein>
    <submittedName>
        <fullName evidence="1">Uncharacterized protein</fullName>
    </submittedName>
</protein>
<reference evidence="1" key="1">
    <citation type="journal article" date="2020" name="Nature">
        <title>Giant virus diversity and host interactions through global metagenomics.</title>
        <authorList>
            <person name="Schulz F."/>
            <person name="Roux S."/>
            <person name="Paez-Espino D."/>
            <person name="Jungbluth S."/>
            <person name="Walsh D.A."/>
            <person name="Denef V.J."/>
            <person name="McMahon K.D."/>
            <person name="Konstantinidis K.T."/>
            <person name="Eloe-Fadrosh E.A."/>
            <person name="Kyrpides N.C."/>
            <person name="Woyke T."/>
        </authorList>
    </citation>
    <scope>NUCLEOTIDE SEQUENCE</scope>
    <source>
        <strain evidence="1">GVMAG-M-3300025727-45</strain>
    </source>
</reference>
<name>A0A6C0J1N4_9ZZZZ</name>
<evidence type="ECO:0000313" key="1">
    <source>
        <dbReference type="EMBL" id="QHT99561.1"/>
    </source>
</evidence>
<proteinExistence type="predicted"/>
<sequence length="56" mass="6671">MNKQSSFNFNVPSVQEGFDFQKPYVPLILSESERKEVEEMEKIIKLWCKSCEKDKK</sequence>